<proteinExistence type="predicted"/>
<feature type="chain" id="PRO_5025397680" description="Response regulatory domain-containing protein" evidence="6">
    <location>
        <begin position="19"/>
        <end position="300"/>
    </location>
</feature>
<feature type="region of interest" description="Disordered" evidence="5">
    <location>
        <begin position="257"/>
        <end position="300"/>
    </location>
</feature>
<protein>
    <recommendedName>
        <fullName evidence="7">Response regulatory domain-containing protein</fullName>
    </recommendedName>
</protein>
<dbReference type="PANTHER" id="PTHR43874">
    <property type="entry name" value="TWO-COMPONENT RESPONSE REGULATOR"/>
    <property type="match status" value="1"/>
</dbReference>
<dbReference type="Proteomes" id="UP000467840">
    <property type="component" value="Chromosome 14"/>
</dbReference>
<evidence type="ECO:0000259" key="7">
    <source>
        <dbReference type="PROSITE" id="PS50110"/>
    </source>
</evidence>
<dbReference type="PANTHER" id="PTHR43874:SF19">
    <property type="entry name" value="RESPONSE REGULATOR 23-RELATED"/>
    <property type="match status" value="1"/>
</dbReference>
<dbReference type="EMBL" id="JAAGAX010000006">
    <property type="protein sequence ID" value="KAF2311855.1"/>
    <property type="molecule type" value="Genomic_DNA"/>
</dbReference>
<feature type="compositionally biased region" description="Polar residues" evidence="5">
    <location>
        <begin position="276"/>
        <end position="292"/>
    </location>
</feature>
<comment type="caution">
    <text evidence="8">The sequence shown here is derived from an EMBL/GenBank/DDBJ whole genome shotgun (WGS) entry which is preliminary data.</text>
</comment>
<sequence>MTLHLLLLSLQCLKNCSLQVMSSDDKESVILKSLGSGAAFYMVKPVNPEGLKNVWQYAVTSKVGKGVVIDPEIGSAKGETSSNDKLILCNRSTSNSTGMNLSSNTITTYGLTSGTSPVLVHPQQNQANLQNNATPFKFGSTGIGSPNSSSGTGNMAIINNSYPFLNHNSNYAGIQFTSEAELMGTGKKRFSGNELSSSSNNGGNRLMNWTRDNNMNNAPTGNGTFWAVGAPEAGSSFIGFVSASQFSPTFTISNQENASGLSPLSPSTSALPPHSQQASVLRPQSQQHTSTGLGKYRRRK</sequence>
<gene>
    <name evidence="8" type="ORF">GH714_027019</name>
</gene>
<organism evidence="8 9">
    <name type="scientific">Hevea brasiliensis</name>
    <name type="common">Para rubber tree</name>
    <name type="synonym">Siphonia brasiliensis</name>
    <dbReference type="NCBI Taxonomy" id="3981"/>
    <lineage>
        <taxon>Eukaryota</taxon>
        <taxon>Viridiplantae</taxon>
        <taxon>Streptophyta</taxon>
        <taxon>Embryophyta</taxon>
        <taxon>Tracheophyta</taxon>
        <taxon>Spermatophyta</taxon>
        <taxon>Magnoliopsida</taxon>
        <taxon>eudicotyledons</taxon>
        <taxon>Gunneridae</taxon>
        <taxon>Pentapetalae</taxon>
        <taxon>rosids</taxon>
        <taxon>fabids</taxon>
        <taxon>Malpighiales</taxon>
        <taxon>Euphorbiaceae</taxon>
        <taxon>Crotonoideae</taxon>
        <taxon>Micrandreae</taxon>
        <taxon>Hevea</taxon>
    </lineage>
</organism>
<reference evidence="8 9" key="1">
    <citation type="journal article" date="2020" name="Mol. Plant">
        <title>The Chromosome-Based Rubber Tree Genome Provides New Insights into Spurge Genome Evolution and Rubber Biosynthesis.</title>
        <authorList>
            <person name="Liu J."/>
            <person name="Shi C."/>
            <person name="Shi C.C."/>
            <person name="Li W."/>
            <person name="Zhang Q.J."/>
            <person name="Zhang Y."/>
            <person name="Li K."/>
            <person name="Lu H.F."/>
            <person name="Shi C."/>
            <person name="Zhu S.T."/>
            <person name="Xiao Z.Y."/>
            <person name="Nan H."/>
            <person name="Yue Y."/>
            <person name="Zhu X.G."/>
            <person name="Wu Y."/>
            <person name="Hong X.N."/>
            <person name="Fan G.Y."/>
            <person name="Tong Y."/>
            <person name="Zhang D."/>
            <person name="Mao C.L."/>
            <person name="Liu Y.L."/>
            <person name="Hao S.J."/>
            <person name="Liu W.Q."/>
            <person name="Lv M.Q."/>
            <person name="Zhang H.B."/>
            <person name="Liu Y."/>
            <person name="Hu-Tang G.R."/>
            <person name="Wang J.P."/>
            <person name="Wang J.H."/>
            <person name="Sun Y.H."/>
            <person name="Ni S.B."/>
            <person name="Chen W.B."/>
            <person name="Zhang X.C."/>
            <person name="Jiao Y.N."/>
            <person name="Eichler E.E."/>
            <person name="Li G.H."/>
            <person name="Liu X."/>
            <person name="Gao L.Z."/>
        </authorList>
    </citation>
    <scope>NUCLEOTIDE SEQUENCE [LARGE SCALE GENOMIC DNA]</scope>
    <source>
        <strain evidence="9">cv. GT1</strain>
        <tissue evidence="8">Leaf</tissue>
    </source>
</reference>
<accession>A0A6A6MH68</accession>
<evidence type="ECO:0000313" key="8">
    <source>
        <dbReference type="EMBL" id="KAF2311855.1"/>
    </source>
</evidence>
<keyword evidence="9" id="KW-1185">Reference proteome</keyword>
<comment type="caution">
    <text evidence="4">Lacks conserved residue(s) required for the propagation of feature annotation.</text>
</comment>
<keyword evidence="6" id="KW-0732">Signal</keyword>
<dbReference type="InterPro" id="IPR001789">
    <property type="entry name" value="Sig_transdc_resp-reg_receiver"/>
</dbReference>
<evidence type="ECO:0000313" key="9">
    <source>
        <dbReference type="Proteomes" id="UP000467840"/>
    </source>
</evidence>
<keyword evidence="1" id="KW-0902">Two-component regulatory system</keyword>
<evidence type="ECO:0000256" key="5">
    <source>
        <dbReference type="SAM" id="MobiDB-lite"/>
    </source>
</evidence>
<dbReference type="PROSITE" id="PS50110">
    <property type="entry name" value="RESPONSE_REGULATORY"/>
    <property type="match status" value="1"/>
</dbReference>
<feature type="compositionally biased region" description="Low complexity" evidence="5">
    <location>
        <begin position="259"/>
        <end position="275"/>
    </location>
</feature>
<feature type="signal peptide" evidence="6">
    <location>
        <begin position="1"/>
        <end position="18"/>
    </location>
</feature>
<evidence type="ECO:0000256" key="6">
    <source>
        <dbReference type="SAM" id="SignalP"/>
    </source>
</evidence>
<keyword evidence="2" id="KW-0805">Transcription regulation</keyword>
<dbReference type="GO" id="GO:0009736">
    <property type="term" value="P:cytokinin-activated signaling pathway"/>
    <property type="evidence" value="ECO:0007669"/>
    <property type="project" value="InterPro"/>
</dbReference>
<evidence type="ECO:0000256" key="3">
    <source>
        <dbReference type="ARBA" id="ARBA00023163"/>
    </source>
</evidence>
<dbReference type="AlphaFoldDB" id="A0A6A6MH68"/>
<evidence type="ECO:0000256" key="2">
    <source>
        <dbReference type="ARBA" id="ARBA00023015"/>
    </source>
</evidence>
<name>A0A6A6MH68_HEVBR</name>
<dbReference type="GO" id="GO:0000160">
    <property type="term" value="P:phosphorelay signal transduction system"/>
    <property type="evidence" value="ECO:0007669"/>
    <property type="project" value="UniProtKB-KW"/>
</dbReference>
<evidence type="ECO:0000256" key="4">
    <source>
        <dbReference type="PROSITE-ProRule" id="PRU00169"/>
    </source>
</evidence>
<feature type="domain" description="Response regulatory" evidence="7">
    <location>
        <begin position="1"/>
        <end position="59"/>
    </location>
</feature>
<evidence type="ECO:0000256" key="1">
    <source>
        <dbReference type="ARBA" id="ARBA00023012"/>
    </source>
</evidence>
<dbReference type="InterPro" id="IPR045279">
    <property type="entry name" value="ARR-like"/>
</dbReference>
<keyword evidence="3" id="KW-0804">Transcription</keyword>